<dbReference type="AlphaFoldDB" id="A6G745"/>
<dbReference type="Proteomes" id="UP000005801">
    <property type="component" value="Unassembled WGS sequence"/>
</dbReference>
<sequence>MPMPEPTRRIPSSGRLPRLALLLAALGGAGGCQDPPEEAPVDAPAIETPEEREAMRTEAHREALERVVEDSRSALVAADPVAAWRTGHGPPAIPPLTLARRLEVHELLEPLLRDIQEIDEKHLNAPEVVILRVLRFGLQRLTDELQRHPWTRVDPIEPLVQVAEVLDELRYRLITGDCAEDCQAIPEALAKALPTTREQIEAASVPMAQGAQARAVALAGRARLLAAGVRRSKGEADPLAANFDTLAAAIDAHAGWLGELSAALPKASEHHTWTAKPPPLVPGGVESIERLPPVLGVRALARKVSVSERIDLVPDSSARQLTVHVARWRGIAEQFLAEAKPPSPTPTENGGETGESEGDAPDSPDPIALAQSLLGGDLPTPMTQARCEAALAKLNTGLEGLDIGAPTLDCATYLAFAPETMTEAELVLELLDLAVIEPQRRALWREELAELALIRGRWSEGVHVHLRRIMLLRAVDSLPARALAVVEGRQALCRAQAALWIHAEQGPAEEVAMALGSNCRDWATSDAVRGDWRSSAALAALPSAGPTAPLAERMQGESLADPLGSMAGYGLSLIGDEPAQMVGFDRFFWAPLGQMRTLATPPGMHPDGFILPSEGQPQPAPQGGHAPELQVTVEKFGPGGEPIADPRAP</sequence>
<comment type="caution">
    <text evidence="2">The sequence shown here is derived from an EMBL/GenBank/DDBJ whole genome shotgun (WGS) entry which is preliminary data.</text>
</comment>
<evidence type="ECO:0000313" key="2">
    <source>
        <dbReference type="EMBL" id="EDM78321.1"/>
    </source>
</evidence>
<gene>
    <name evidence="2" type="ORF">PPSIR1_09081</name>
</gene>
<dbReference type="RefSeq" id="WP_006972540.1">
    <property type="nucleotide sequence ID" value="NZ_ABCS01000032.1"/>
</dbReference>
<proteinExistence type="predicted"/>
<reference evidence="2 3" key="1">
    <citation type="submission" date="2007-06" db="EMBL/GenBank/DDBJ databases">
        <authorList>
            <person name="Shimkets L."/>
            <person name="Ferriera S."/>
            <person name="Johnson J."/>
            <person name="Kravitz S."/>
            <person name="Beeson K."/>
            <person name="Sutton G."/>
            <person name="Rogers Y.-H."/>
            <person name="Friedman R."/>
            <person name="Frazier M."/>
            <person name="Venter J.C."/>
        </authorList>
    </citation>
    <scope>NUCLEOTIDE SEQUENCE [LARGE SCALE GENOMIC DNA]</scope>
    <source>
        <strain evidence="2 3">SIR-1</strain>
    </source>
</reference>
<evidence type="ECO:0000256" key="1">
    <source>
        <dbReference type="SAM" id="MobiDB-lite"/>
    </source>
</evidence>
<accession>A6G745</accession>
<feature type="region of interest" description="Disordered" evidence="1">
    <location>
        <begin position="599"/>
        <end position="649"/>
    </location>
</feature>
<dbReference type="EMBL" id="ABCS01000032">
    <property type="protein sequence ID" value="EDM78321.1"/>
    <property type="molecule type" value="Genomic_DNA"/>
</dbReference>
<name>A6G745_9BACT</name>
<dbReference type="STRING" id="391625.PPSIR1_09081"/>
<protein>
    <submittedName>
        <fullName evidence="2">Uncharacterized protein</fullName>
    </submittedName>
</protein>
<evidence type="ECO:0000313" key="3">
    <source>
        <dbReference type="Proteomes" id="UP000005801"/>
    </source>
</evidence>
<organism evidence="2 3">
    <name type="scientific">Plesiocystis pacifica SIR-1</name>
    <dbReference type="NCBI Taxonomy" id="391625"/>
    <lineage>
        <taxon>Bacteria</taxon>
        <taxon>Pseudomonadati</taxon>
        <taxon>Myxococcota</taxon>
        <taxon>Polyangia</taxon>
        <taxon>Nannocystales</taxon>
        <taxon>Nannocystaceae</taxon>
        <taxon>Plesiocystis</taxon>
    </lineage>
</organism>
<feature type="region of interest" description="Disordered" evidence="1">
    <location>
        <begin position="335"/>
        <end position="375"/>
    </location>
</feature>
<dbReference type="OrthoDB" id="5493779at2"/>
<feature type="compositionally biased region" description="Low complexity" evidence="1">
    <location>
        <begin position="615"/>
        <end position="624"/>
    </location>
</feature>
<keyword evidence="3" id="KW-1185">Reference proteome</keyword>